<evidence type="ECO:0000256" key="1">
    <source>
        <dbReference type="SAM" id="MobiDB-lite"/>
    </source>
</evidence>
<proteinExistence type="predicted"/>
<sequence>MAKSALATGALALGTAGFGTATVGAQESDRVAVFANNYYPGADFSVIAVLETSTTVNILQDDDETVDEISQPDEWGGHIIRYDIGEEAGITTFLFADGQQLSAGDTGTISEDASMLSPDLNLLSTSLDDAAEPDDDVDDDDDLEDDDLDDDDLDDDDDFEDDVDDDDDFDNDVDDENDDDVIGNGGN</sequence>
<feature type="compositionally biased region" description="Acidic residues" evidence="1">
    <location>
        <begin position="129"/>
        <end position="181"/>
    </location>
</feature>
<protein>
    <recommendedName>
        <fullName evidence="4">Calcium-binding protein</fullName>
    </recommendedName>
</protein>
<dbReference type="AlphaFoldDB" id="A0A1H6G3R0"/>
<organism evidence="2 3">
    <name type="scientific">Natronorubrum sediminis</name>
    <dbReference type="NCBI Taxonomy" id="640943"/>
    <lineage>
        <taxon>Archaea</taxon>
        <taxon>Methanobacteriati</taxon>
        <taxon>Methanobacteriota</taxon>
        <taxon>Stenosarchaea group</taxon>
        <taxon>Halobacteria</taxon>
        <taxon>Halobacteriales</taxon>
        <taxon>Natrialbaceae</taxon>
        <taxon>Natronorubrum</taxon>
    </lineage>
</organism>
<evidence type="ECO:0008006" key="4">
    <source>
        <dbReference type="Google" id="ProtNLM"/>
    </source>
</evidence>
<accession>A0A1H6G3R0</accession>
<name>A0A1H6G3R0_9EURY</name>
<keyword evidence="3" id="KW-1185">Reference proteome</keyword>
<dbReference type="Proteomes" id="UP000199112">
    <property type="component" value="Unassembled WGS sequence"/>
</dbReference>
<dbReference type="EMBL" id="FNWL01000004">
    <property type="protein sequence ID" value="SEH17689.1"/>
    <property type="molecule type" value="Genomic_DNA"/>
</dbReference>
<evidence type="ECO:0000313" key="3">
    <source>
        <dbReference type="Proteomes" id="UP000199112"/>
    </source>
</evidence>
<gene>
    <name evidence="2" type="ORF">SAMN04487967_3340</name>
</gene>
<feature type="region of interest" description="Disordered" evidence="1">
    <location>
        <begin position="126"/>
        <end position="187"/>
    </location>
</feature>
<reference evidence="3" key="1">
    <citation type="submission" date="2016-10" db="EMBL/GenBank/DDBJ databases">
        <authorList>
            <person name="Varghese N."/>
            <person name="Submissions S."/>
        </authorList>
    </citation>
    <scope>NUCLEOTIDE SEQUENCE [LARGE SCALE GENOMIC DNA]</scope>
    <source>
        <strain evidence="3">CGMCC 1.8981</strain>
    </source>
</reference>
<evidence type="ECO:0000313" key="2">
    <source>
        <dbReference type="EMBL" id="SEH17689.1"/>
    </source>
</evidence>